<keyword evidence="4" id="KW-0732">Signal</keyword>
<comment type="caution">
    <text evidence="6">The sequence shown here is derived from an EMBL/GenBank/DDBJ whole genome shotgun (WGS) entry which is preliminary data.</text>
</comment>
<dbReference type="GO" id="GO:0030414">
    <property type="term" value="F:peptidase inhibitor activity"/>
    <property type="evidence" value="ECO:0007669"/>
    <property type="project" value="UniProtKB-KW"/>
</dbReference>
<dbReference type="PANTHER" id="PTHR23259">
    <property type="entry name" value="RIDDLE"/>
    <property type="match status" value="1"/>
</dbReference>
<dbReference type="CDD" id="cd19941">
    <property type="entry name" value="TIL"/>
    <property type="match status" value="4"/>
</dbReference>
<dbReference type="SUPFAM" id="SSF57567">
    <property type="entry name" value="Serine protease inhibitors"/>
    <property type="match status" value="3"/>
</dbReference>
<proteinExistence type="predicted"/>
<evidence type="ECO:0000256" key="3">
    <source>
        <dbReference type="SAM" id="MobiDB-lite"/>
    </source>
</evidence>
<name>A0A8S4EHT4_PLUXY</name>
<feature type="region of interest" description="Disordered" evidence="3">
    <location>
        <begin position="290"/>
        <end position="585"/>
    </location>
</feature>
<feature type="compositionally biased region" description="Low complexity" evidence="3">
    <location>
        <begin position="385"/>
        <end position="396"/>
    </location>
</feature>
<dbReference type="Pfam" id="PF01826">
    <property type="entry name" value="TIL"/>
    <property type="match status" value="3"/>
</dbReference>
<feature type="domain" description="TIL" evidence="5">
    <location>
        <begin position="29"/>
        <end position="82"/>
    </location>
</feature>
<evidence type="ECO:0000313" key="7">
    <source>
        <dbReference type="Proteomes" id="UP000653454"/>
    </source>
</evidence>
<feature type="compositionally biased region" description="Low complexity" evidence="3">
    <location>
        <begin position="290"/>
        <end position="323"/>
    </location>
</feature>
<dbReference type="Proteomes" id="UP000653454">
    <property type="component" value="Unassembled WGS sequence"/>
</dbReference>
<feature type="domain" description="TIL" evidence="5">
    <location>
        <begin position="221"/>
        <end position="281"/>
    </location>
</feature>
<protein>
    <submittedName>
        <fullName evidence="6">(diamondback moth) hypothetical protein</fullName>
    </submittedName>
</protein>
<organism evidence="6 7">
    <name type="scientific">Plutella xylostella</name>
    <name type="common">Diamondback moth</name>
    <name type="synonym">Plutella maculipennis</name>
    <dbReference type="NCBI Taxonomy" id="51655"/>
    <lineage>
        <taxon>Eukaryota</taxon>
        <taxon>Metazoa</taxon>
        <taxon>Ecdysozoa</taxon>
        <taxon>Arthropoda</taxon>
        <taxon>Hexapoda</taxon>
        <taxon>Insecta</taxon>
        <taxon>Pterygota</taxon>
        <taxon>Neoptera</taxon>
        <taxon>Endopterygota</taxon>
        <taxon>Lepidoptera</taxon>
        <taxon>Glossata</taxon>
        <taxon>Ditrysia</taxon>
        <taxon>Yponomeutoidea</taxon>
        <taxon>Plutellidae</taxon>
        <taxon>Plutella</taxon>
    </lineage>
</organism>
<feature type="compositionally biased region" description="Low complexity" evidence="3">
    <location>
        <begin position="602"/>
        <end position="613"/>
    </location>
</feature>
<reference evidence="6" key="1">
    <citation type="submission" date="2020-11" db="EMBL/GenBank/DDBJ databases">
        <authorList>
            <person name="Whiteford S."/>
        </authorList>
    </citation>
    <scope>NUCLEOTIDE SEQUENCE</scope>
</reference>
<evidence type="ECO:0000313" key="6">
    <source>
        <dbReference type="EMBL" id="CAG9115502.1"/>
    </source>
</evidence>
<feature type="signal peptide" evidence="4">
    <location>
        <begin position="1"/>
        <end position="20"/>
    </location>
</feature>
<evidence type="ECO:0000256" key="4">
    <source>
        <dbReference type="SAM" id="SignalP"/>
    </source>
</evidence>
<dbReference type="Gene3D" id="2.10.25.10">
    <property type="entry name" value="Laminin"/>
    <property type="match status" value="5"/>
</dbReference>
<evidence type="ECO:0000259" key="5">
    <source>
        <dbReference type="Pfam" id="PF01826"/>
    </source>
</evidence>
<evidence type="ECO:0000256" key="2">
    <source>
        <dbReference type="ARBA" id="ARBA00023157"/>
    </source>
</evidence>
<dbReference type="AlphaFoldDB" id="A0A8S4EHT4"/>
<dbReference type="InterPro" id="IPR002919">
    <property type="entry name" value="TIL_dom"/>
</dbReference>
<sequence>MWTSFLVLLTLATNINLCLGYCNGDPNGISGCGDNCNRLCDDLVRPFKRDYCPKKCKINGCDCKVGFYYDQVARKCVSPENCTGICDVNEEISTCKNNLCRPQNCIDKGKPFKCDGDFEQKCCSIGCVCKSGYLRSADGICINEAQCNAEQCGVNEEFSTCSNSVCRLQNCTQRGLKLSCTEITKNKCVRSCICKNNYLRARNGSCIPESGCEADGSIPTCGLNEEYSACSNAICQPEYCVDRGKPITCVGVPRENCTSGCVCAKYYLRNNNGQCVLEDKCEKTNALTTTTVSSGSSNSSQNVTSPPTTPSSSSSNSINTSSSDPRNNASSPSIETSTPSTINASSDPGSTTSKITTANASSPASNITESSTTNSQPSEQTKANSSSISQSTTSRTNVPSTNATSIPSTQSTLQPTGSTASTSVTATRPGSSSSKTTISSTLSTKSPSSTSRPITRPPPTTTKRPTNPTSRSTSRKPTVASTSKPTKSTIKPTSKPTAKPTTKATTKPTSKPTGKPTPKPTRPPSTIRPTTKSTGPSTSKRPTAKPTVAPTTVRSTAKPTVKPTAKPTADPTPVRSTAKPTVAPTTIRSTVKPTVATTTIRPTTKPTVAPTTVRSTAKPTVAPTTIRSTVKPTTAPTARTTPCTTCEENEEYLECANTVCRPQTCSEVGKELICPNDLKSNECEAGCVCKQGYVRSQSLKCIPECDC</sequence>
<accession>A0A8S4EHT4</accession>
<feature type="chain" id="PRO_5035949913" evidence="4">
    <location>
        <begin position="21"/>
        <end position="707"/>
    </location>
</feature>
<gene>
    <name evidence="6" type="ORF">PLXY2_LOCUS5744</name>
</gene>
<feature type="compositionally biased region" description="Low complexity" evidence="3">
    <location>
        <begin position="524"/>
        <end position="574"/>
    </location>
</feature>
<feature type="region of interest" description="Disordered" evidence="3">
    <location>
        <begin position="602"/>
        <end position="621"/>
    </location>
</feature>
<feature type="compositionally biased region" description="Low complexity" evidence="3">
    <location>
        <begin position="416"/>
        <end position="454"/>
    </location>
</feature>
<feature type="compositionally biased region" description="Polar residues" evidence="3">
    <location>
        <begin position="397"/>
        <end position="415"/>
    </location>
</feature>
<keyword evidence="7" id="KW-1185">Reference proteome</keyword>
<feature type="domain" description="TIL" evidence="5">
    <location>
        <begin position="646"/>
        <end position="707"/>
    </location>
</feature>
<evidence type="ECO:0000256" key="1">
    <source>
        <dbReference type="ARBA" id="ARBA00022690"/>
    </source>
</evidence>
<dbReference type="PANTHER" id="PTHR23259:SF82">
    <property type="entry name" value="SERINE PROTEASE INHIBITOR 1 PROTEIN"/>
    <property type="match status" value="1"/>
</dbReference>
<keyword evidence="2" id="KW-1015">Disulfide bond</keyword>
<dbReference type="EMBL" id="CAJHNJ030000017">
    <property type="protein sequence ID" value="CAG9115502.1"/>
    <property type="molecule type" value="Genomic_DNA"/>
</dbReference>
<feature type="compositionally biased region" description="Low complexity" evidence="3">
    <location>
        <begin position="330"/>
        <end position="342"/>
    </location>
</feature>
<dbReference type="InterPro" id="IPR036084">
    <property type="entry name" value="Ser_inhib-like_sf"/>
</dbReference>
<feature type="compositionally biased region" description="Low complexity" evidence="3">
    <location>
        <begin position="461"/>
        <end position="514"/>
    </location>
</feature>
<keyword evidence="1" id="KW-0646">Protease inhibitor</keyword>
<feature type="compositionally biased region" description="Polar residues" evidence="3">
    <location>
        <begin position="343"/>
        <end position="384"/>
    </location>
</feature>
<dbReference type="InterPro" id="IPR051368">
    <property type="entry name" value="SerProtInhib-TIL_Domain"/>
</dbReference>